<protein>
    <submittedName>
        <fullName evidence="2">Uncharacterized protein</fullName>
    </submittedName>
</protein>
<feature type="region of interest" description="Disordered" evidence="1">
    <location>
        <begin position="1"/>
        <end position="39"/>
    </location>
</feature>
<organism evidence="2">
    <name type="scientific">mine drainage metagenome</name>
    <dbReference type="NCBI Taxonomy" id="410659"/>
    <lineage>
        <taxon>unclassified sequences</taxon>
        <taxon>metagenomes</taxon>
        <taxon>ecological metagenomes</taxon>
    </lineage>
</organism>
<feature type="compositionally biased region" description="Polar residues" evidence="1">
    <location>
        <begin position="19"/>
        <end position="33"/>
    </location>
</feature>
<evidence type="ECO:0000313" key="2">
    <source>
        <dbReference type="EMBL" id="OIR14641.1"/>
    </source>
</evidence>
<comment type="caution">
    <text evidence="2">The sequence shown here is derived from an EMBL/GenBank/DDBJ whole genome shotgun (WGS) entry which is preliminary data.</text>
</comment>
<reference evidence="2" key="1">
    <citation type="submission" date="2016-10" db="EMBL/GenBank/DDBJ databases">
        <title>Sequence of Gallionella enrichment culture.</title>
        <authorList>
            <person name="Poehlein A."/>
            <person name="Muehling M."/>
            <person name="Daniel R."/>
        </authorList>
    </citation>
    <scope>NUCLEOTIDE SEQUENCE</scope>
</reference>
<dbReference type="EMBL" id="MLJW01000011">
    <property type="protein sequence ID" value="OIR14641.1"/>
    <property type="molecule type" value="Genomic_DNA"/>
</dbReference>
<name>A0A1J5T189_9ZZZZ</name>
<accession>A0A1J5T189</accession>
<dbReference type="AlphaFoldDB" id="A0A1J5T189"/>
<proteinExistence type="predicted"/>
<gene>
    <name evidence="2" type="ORF">GALL_44460</name>
</gene>
<sequence>MSTDIPAKIPPHSFRRTADNTPASRTGSNTQNPPTSPKIHELRERYEALKEKKDGLNSS</sequence>
<evidence type="ECO:0000256" key="1">
    <source>
        <dbReference type="SAM" id="MobiDB-lite"/>
    </source>
</evidence>